<keyword evidence="4" id="KW-1185">Reference proteome</keyword>
<feature type="coiled-coil region" evidence="1">
    <location>
        <begin position="203"/>
        <end position="230"/>
    </location>
</feature>
<feature type="coiled-coil region" evidence="1">
    <location>
        <begin position="339"/>
        <end position="366"/>
    </location>
</feature>
<gene>
    <name evidence="3" type="ORF">CHIRRI_LOCUS13920</name>
</gene>
<accession>A0A9N9S8R6</accession>
<reference evidence="3" key="1">
    <citation type="submission" date="2022-01" db="EMBL/GenBank/DDBJ databases">
        <authorList>
            <person name="King R."/>
        </authorList>
    </citation>
    <scope>NUCLEOTIDE SEQUENCE</scope>
</reference>
<dbReference type="AlphaFoldDB" id="A0A9N9S8R6"/>
<evidence type="ECO:0000313" key="3">
    <source>
        <dbReference type="EMBL" id="CAG9811111.1"/>
    </source>
</evidence>
<dbReference type="InterPro" id="IPR032675">
    <property type="entry name" value="LRR_dom_sf"/>
</dbReference>
<feature type="chain" id="PRO_5040445576" evidence="2">
    <location>
        <begin position="22"/>
        <end position="428"/>
    </location>
</feature>
<keyword evidence="1" id="KW-0175">Coiled coil</keyword>
<name>A0A9N9S8R6_9DIPT</name>
<protein>
    <submittedName>
        <fullName evidence="3">Uncharacterized protein</fullName>
    </submittedName>
</protein>
<reference evidence="3" key="2">
    <citation type="submission" date="2022-10" db="EMBL/GenBank/DDBJ databases">
        <authorList>
            <consortium name="ENA_rothamsted_submissions"/>
            <consortium name="culmorum"/>
            <person name="King R."/>
        </authorList>
    </citation>
    <scope>NUCLEOTIDE SEQUENCE</scope>
</reference>
<dbReference type="SUPFAM" id="SSF52058">
    <property type="entry name" value="L domain-like"/>
    <property type="match status" value="1"/>
</dbReference>
<dbReference type="EMBL" id="OU895880">
    <property type="protein sequence ID" value="CAG9811111.1"/>
    <property type="molecule type" value="Genomic_DNA"/>
</dbReference>
<evidence type="ECO:0000256" key="1">
    <source>
        <dbReference type="SAM" id="Coils"/>
    </source>
</evidence>
<dbReference type="Gene3D" id="3.80.10.10">
    <property type="entry name" value="Ribonuclease Inhibitor"/>
    <property type="match status" value="1"/>
</dbReference>
<dbReference type="OrthoDB" id="676979at2759"/>
<feature type="signal peptide" evidence="2">
    <location>
        <begin position="1"/>
        <end position="21"/>
    </location>
</feature>
<dbReference type="Proteomes" id="UP001153620">
    <property type="component" value="Chromosome 4"/>
</dbReference>
<evidence type="ECO:0000313" key="4">
    <source>
        <dbReference type="Proteomes" id="UP001153620"/>
    </source>
</evidence>
<proteinExistence type="predicted"/>
<keyword evidence="2" id="KW-0732">Signal</keyword>
<sequence>MAIKLCFIICLIFICFKESSSLTNIECTFGPSSFVYTILGYIYQCEVKNNPNIISPESAYVNSIYGAHGMSKTNDNVLGFYANQKTIKYFPSNLHKFFKNLKAIHLDPSQLQEIHQSDLKYFPDLIYFDLVYNSIEVIEEGLFKFNPKLQFVRFYESKIVHIDPNVFDSLDKLNYFYFHTVPCINDNIASRDKVVDAIKAIKVKCTSNEYLDLEQKIKNLEEESKILNLEDFNQKLKNFENIFINSKFSKFQPLKEKFENLKMTSGCSNCAQMINCREASILTSDFHSETHVLMLVVSLWKTSNDLKNITGRFDDVVASCNAKLVANFKPLQDTLTEYLADSQVKFVELKEKLESIEQHLMSFEVRNTEKLEKELANTRHKIGINFDDKTKENEKRLISKFEEVIDEKLGKLIEEKLKDVLNARFGIK</sequence>
<organism evidence="3 4">
    <name type="scientific">Chironomus riparius</name>
    <dbReference type="NCBI Taxonomy" id="315576"/>
    <lineage>
        <taxon>Eukaryota</taxon>
        <taxon>Metazoa</taxon>
        <taxon>Ecdysozoa</taxon>
        <taxon>Arthropoda</taxon>
        <taxon>Hexapoda</taxon>
        <taxon>Insecta</taxon>
        <taxon>Pterygota</taxon>
        <taxon>Neoptera</taxon>
        <taxon>Endopterygota</taxon>
        <taxon>Diptera</taxon>
        <taxon>Nematocera</taxon>
        <taxon>Chironomoidea</taxon>
        <taxon>Chironomidae</taxon>
        <taxon>Chironominae</taxon>
        <taxon>Chironomus</taxon>
    </lineage>
</organism>
<evidence type="ECO:0000256" key="2">
    <source>
        <dbReference type="SAM" id="SignalP"/>
    </source>
</evidence>